<dbReference type="Proteomes" id="UP001169242">
    <property type="component" value="Unassembled WGS sequence"/>
</dbReference>
<accession>A0AA42DLF9</accession>
<evidence type="ECO:0000313" key="2">
    <source>
        <dbReference type="Proteomes" id="UP001169242"/>
    </source>
</evidence>
<dbReference type="AlphaFoldDB" id="A0AA42DLF9"/>
<reference evidence="1" key="1">
    <citation type="journal article" date="2023" name="Int. J. Syst. Evol. Microbiol.">
        <title>&lt;i&gt;Holtiella tumoricola&lt;/i&gt; gen. nov. sp. nov., isolated from a human clinical sample.</title>
        <authorList>
            <person name="Allen-Vercoe E."/>
            <person name="Daigneault M.C."/>
            <person name="Vancuren S.J."/>
            <person name="Cochrane K."/>
            <person name="O'Neal L.L."/>
            <person name="Sankaranarayanan K."/>
            <person name="Lawson P.A."/>
        </authorList>
    </citation>
    <scope>NUCLEOTIDE SEQUENCE</scope>
    <source>
        <strain evidence="1">CC70A</strain>
    </source>
</reference>
<name>A0AA42DLF9_9FIRM</name>
<organism evidence="1 2">
    <name type="scientific">Holtiella tumoricola</name>
    <dbReference type="NCBI Taxonomy" id="3018743"/>
    <lineage>
        <taxon>Bacteria</taxon>
        <taxon>Bacillati</taxon>
        <taxon>Bacillota</taxon>
        <taxon>Clostridia</taxon>
        <taxon>Lachnospirales</taxon>
        <taxon>Cellulosilyticaceae</taxon>
        <taxon>Holtiella</taxon>
    </lineage>
</organism>
<comment type="caution">
    <text evidence="1">The sequence shown here is derived from an EMBL/GenBank/DDBJ whole genome shotgun (WGS) entry which is preliminary data.</text>
</comment>
<proteinExistence type="predicted"/>
<keyword evidence="2" id="KW-1185">Reference proteome</keyword>
<gene>
    <name evidence="1" type="ORF">PBV87_06775</name>
</gene>
<protein>
    <submittedName>
        <fullName evidence="1">Uncharacterized protein</fullName>
    </submittedName>
</protein>
<sequence>MDTMEIIQKEHLTIKSILRQMKSELVSLVQDQRVDKVMWSICLAFVKENIIGFHHLRERELIMNYRLGGNYEQYEELMNSINERHELIACHYERLVEFWNYYQNGHTLARYNVMEEGESLILLMEISMTMEEKLFDLTRKECIVQ</sequence>
<dbReference type="RefSeq" id="WP_271011611.1">
    <property type="nucleotide sequence ID" value="NZ_JAQIFT010000029.1"/>
</dbReference>
<dbReference type="EMBL" id="JAQIFT010000029">
    <property type="protein sequence ID" value="MDA3731189.1"/>
    <property type="molecule type" value="Genomic_DNA"/>
</dbReference>
<evidence type="ECO:0000313" key="1">
    <source>
        <dbReference type="EMBL" id="MDA3731189.1"/>
    </source>
</evidence>